<protein>
    <submittedName>
        <fullName evidence="9">ABC transporter permease</fullName>
    </submittedName>
</protein>
<keyword evidence="4 7" id="KW-0812">Transmembrane</keyword>
<feature type="domain" description="ABC transmembrane type-1" evidence="8">
    <location>
        <begin position="97"/>
        <end position="304"/>
    </location>
</feature>
<evidence type="ECO:0000256" key="5">
    <source>
        <dbReference type="ARBA" id="ARBA00022989"/>
    </source>
</evidence>
<organism evidence="9 10">
    <name type="scientific">Amycolatopsis panacis</name>
    <dbReference type="NCBI Taxonomy" id="2340917"/>
    <lineage>
        <taxon>Bacteria</taxon>
        <taxon>Bacillati</taxon>
        <taxon>Actinomycetota</taxon>
        <taxon>Actinomycetes</taxon>
        <taxon>Pseudonocardiales</taxon>
        <taxon>Pseudonocardiaceae</taxon>
        <taxon>Amycolatopsis</taxon>
    </lineage>
</organism>
<feature type="transmembrane region" description="Helical" evidence="7">
    <location>
        <begin position="133"/>
        <end position="161"/>
    </location>
</feature>
<dbReference type="PROSITE" id="PS50928">
    <property type="entry name" value="ABC_TM1"/>
    <property type="match status" value="1"/>
</dbReference>
<reference evidence="9 10" key="1">
    <citation type="submission" date="2018-09" db="EMBL/GenBank/DDBJ databases">
        <title>YIM PH 21725 draft genome.</title>
        <authorList>
            <person name="Miao C."/>
        </authorList>
    </citation>
    <scope>NUCLEOTIDE SEQUENCE [LARGE SCALE GENOMIC DNA]</scope>
    <source>
        <strain evidence="10">YIM PH21725</strain>
    </source>
</reference>
<keyword evidence="10" id="KW-1185">Reference proteome</keyword>
<dbReference type="InterPro" id="IPR045621">
    <property type="entry name" value="BPD_transp_1_N"/>
</dbReference>
<keyword evidence="3" id="KW-1003">Cell membrane</keyword>
<feature type="transmembrane region" description="Helical" evidence="7">
    <location>
        <begin position="243"/>
        <end position="265"/>
    </location>
</feature>
<dbReference type="PANTHER" id="PTHR43163">
    <property type="entry name" value="DIPEPTIDE TRANSPORT SYSTEM PERMEASE PROTEIN DPPB-RELATED"/>
    <property type="match status" value="1"/>
</dbReference>
<comment type="subcellular location">
    <subcellularLocation>
        <location evidence="1 7">Cell membrane</location>
        <topology evidence="1 7">Multi-pass membrane protein</topology>
    </subcellularLocation>
</comment>
<keyword evidence="5 7" id="KW-1133">Transmembrane helix</keyword>
<dbReference type="Gene3D" id="1.10.3720.10">
    <property type="entry name" value="MetI-like"/>
    <property type="match status" value="1"/>
</dbReference>
<evidence type="ECO:0000256" key="3">
    <source>
        <dbReference type="ARBA" id="ARBA00022475"/>
    </source>
</evidence>
<feature type="transmembrane region" description="Helical" evidence="7">
    <location>
        <begin position="285"/>
        <end position="308"/>
    </location>
</feature>
<evidence type="ECO:0000256" key="7">
    <source>
        <dbReference type="RuleBase" id="RU363032"/>
    </source>
</evidence>
<evidence type="ECO:0000256" key="6">
    <source>
        <dbReference type="ARBA" id="ARBA00023136"/>
    </source>
</evidence>
<sequence length="320" mass="34178">MRMARRILWRLAGLVPLLFVISLLVFFIAQAGPADPVKDVLSQKMSPEQIQQIREAYGLDRPAWQQYLSWVGDMVTHGGGISLSLRSPVSGIVFPAFVNTLILGAAATVVTVVLGVAIGFVSGIRHGRLTDRVVMLFVQVGSNLPIYWFGLVIIWLTAVQWKVLPPGGMHDLRGGGGAGDLLLHLIAPAFAASLVSMLIIARFVRAAVIESDGSDYIRTYRSQGFGRAAVLGKHIGRNILSPIVNTTGLTIGSVITGVVFVETIFSWPGIGSVLLNAIAGSDYPVIQSGILLVAATFVGVNLITDVLLDLLNPRLRHGGA</sequence>
<dbReference type="Proteomes" id="UP000285112">
    <property type="component" value="Unassembled WGS sequence"/>
</dbReference>
<gene>
    <name evidence="9" type="ORF">D5S19_18425</name>
</gene>
<keyword evidence="6 7" id="KW-0472">Membrane</keyword>
<accession>A0A419I2C0</accession>
<dbReference type="SUPFAM" id="SSF161098">
    <property type="entry name" value="MetI-like"/>
    <property type="match status" value="1"/>
</dbReference>
<dbReference type="InterPro" id="IPR035906">
    <property type="entry name" value="MetI-like_sf"/>
</dbReference>
<keyword evidence="2 7" id="KW-0813">Transport</keyword>
<comment type="caution">
    <text evidence="9">The sequence shown here is derived from an EMBL/GenBank/DDBJ whole genome shotgun (WGS) entry which is preliminary data.</text>
</comment>
<evidence type="ECO:0000313" key="9">
    <source>
        <dbReference type="EMBL" id="RJQ84007.1"/>
    </source>
</evidence>
<evidence type="ECO:0000256" key="1">
    <source>
        <dbReference type="ARBA" id="ARBA00004651"/>
    </source>
</evidence>
<dbReference type="EMBL" id="QZFV01000090">
    <property type="protein sequence ID" value="RJQ84007.1"/>
    <property type="molecule type" value="Genomic_DNA"/>
</dbReference>
<dbReference type="GO" id="GO:0055085">
    <property type="term" value="P:transmembrane transport"/>
    <property type="evidence" value="ECO:0007669"/>
    <property type="project" value="InterPro"/>
</dbReference>
<evidence type="ECO:0000259" key="8">
    <source>
        <dbReference type="PROSITE" id="PS50928"/>
    </source>
</evidence>
<dbReference type="Pfam" id="PF00528">
    <property type="entry name" value="BPD_transp_1"/>
    <property type="match status" value="1"/>
</dbReference>
<dbReference type="PANTHER" id="PTHR43163:SF6">
    <property type="entry name" value="DIPEPTIDE TRANSPORT SYSTEM PERMEASE PROTEIN DPPB-RELATED"/>
    <property type="match status" value="1"/>
</dbReference>
<proteinExistence type="inferred from homology"/>
<name>A0A419I2C0_9PSEU</name>
<feature type="transmembrane region" description="Helical" evidence="7">
    <location>
        <begin position="92"/>
        <end position="121"/>
    </location>
</feature>
<dbReference type="GO" id="GO:0005886">
    <property type="term" value="C:plasma membrane"/>
    <property type="evidence" value="ECO:0007669"/>
    <property type="project" value="UniProtKB-SubCell"/>
</dbReference>
<dbReference type="Pfam" id="PF19300">
    <property type="entry name" value="BPD_transp_1_N"/>
    <property type="match status" value="1"/>
</dbReference>
<comment type="similarity">
    <text evidence="7">Belongs to the binding-protein-dependent transport system permease family.</text>
</comment>
<dbReference type="InterPro" id="IPR000515">
    <property type="entry name" value="MetI-like"/>
</dbReference>
<feature type="transmembrane region" description="Helical" evidence="7">
    <location>
        <begin position="181"/>
        <end position="201"/>
    </location>
</feature>
<evidence type="ECO:0000313" key="10">
    <source>
        <dbReference type="Proteomes" id="UP000285112"/>
    </source>
</evidence>
<dbReference type="CDD" id="cd06261">
    <property type="entry name" value="TM_PBP2"/>
    <property type="match status" value="1"/>
</dbReference>
<dbReference type="AlphaFoldDB" id="A0A419I2C0"/>
<evidence type="ECO:0000256" key="2">
    <source>
        <dbReference type="ARBA" id="ARBA00022448"/>
    </source>
</evidence>
<evidence type="ECO:0000256" key="4">
    <source>
        <dbReference type="ARBA" id="ARBA00022692"/>
    </source>
</evidence>
<dbReference type="OrthoDB" id="9778910at2"/>